<reference evidence="2 3" key="1">
    <citation type="journal article" date="2018" name="Mol. Plant">
        <title>The genome of Artemisia annua provides insight into the evolution of Asteraceae family and artemisinin biosynthesis.</title>
        <authorList>
            <person name="Shen Q."/>
            <person name="Zhang L."/>
            <person name="Liao Z."/>
            <person name="Wang S."/>
            <person name="Yan T."/>
            <person name="Shi P."/>
            <person name="Liu M."/>
            <person name="Fu X."/>
            <person name="Pan Q."/>
            <person name="Wang Y."/>
            <person name="Lv Z."/>
            <person name="Lu X."/>
            <person name="Zhang F."/>
            <person name="Jiang W."/>
            <person name="Ma Y."/>
            <person name="Chen M."/>
            <person name="Hao X."/>
            <person name="Li L."/>
            <person name="Tang Y."/>
            <person name="Lv G."/>
            <person name="Zhou Y."/>
            <person name="Sun X."/>
            <person name="Brodelius P.E."/>
            <person name="Rose J.K.C."/>
            <person name="Tang K."/>
        </authorList>
    </citation>
    <scope>NUCLEOTIDE SEQUENCE [LARGE SCALE GENOMIC DNA]</scope>
    <source>
        <strain evidence="3">cv. Huhao1</strain>
        <tissue evidence="2">Leaf</tissue>
    </source>
</reference>
<accession>A0A2U1L2A8</accession>
<dbReference type="CDD" id="cd04480">
    <property type="entry name" value="RPA1_DBD_A_like"/>
    <property type="match status" value="1"/>
</dbReference>
<feature type="domain" description="Replication protein A 70 kDa DNA-binding subunit B/D first OB fold" evidence="1">
    <location>
        <begin position="6"/>
        <end position="101"/>
    </location>
</feature>
<name>A0A2U1L2A8_ARTAN</name>
<organism evidence="2 3">
    <name type="scientific">Artemisia annua</name>
    <name type="common">Sweet wormwood</name>
    <dbReference type="NCBI Taxonomy" id="35608"/>
    <lineage>
        <taxon>Eukaryota</taxon>
        <taxon>Viridiplantae</taxon>
        <taxon>Streptophyta</taxon>
        <taxon>Embryophyta</taxon>
        <taxon>Tracheophyta</taxon>
        <taxon>Spermatophyta</taxon>
        <taxon>Magnoliopsida</taxon>
        <taxon>eudicotyledons</taxon>
        <taxon>Gunneridae</taxon>
        <taxon>Pentapetalae</taxon>
        <taxon>asterids</taxon>
        <taxon>campanulids</taxon>
        <taxon>Asterales</taxon>
        <taxon>Asteraceae</taxon>
        <taxon>Asteroideae</taxon>
        <taxon>Anthemideae</taxon>
        <taxon>Artemisiinae</taxon>
        <taxon>Artemisia</taxon>
    </lineage>
</organism>
<dbReference type="PANTHER" id="PTHR47165:SF4">
    <property type="entry name" value="OS03G0429900 PROTEIN"/>
    <property type="match status" value="1"/>
</dbReference>
<comment type="caution">
    <text evidence="2">The sequence shown here is derived from an EMBL/GenBank/DDBJ whole genome shotgun (WGS) entry which is preliminary data.</text>
</comment>
<dbReference type="PANTHER" id="PTHR47165">
    <property type="entry name" value="OS03G0429900 PROTEIN"/>
    <property type="match status" value="1"/>
</dbReference>
<proteinExistence type="predicted"/>
<dbReference type="SUPFAM" id="SSF50249">
    <property type="entry name" value="Nucleic acid-binding proteins"/>
    <property type="match status" value="1"/>
</dbReference>
<keyword evidence="2" id="KW-0238">DNA-binding</keyword>
<evidence type="ECO:0000313" key="2">
    <source>
        <dbReference type="EMBL" id="PWA43149.1"/>
    </source>
</evidence>
<dbReference type="EMBL" id="PKPP01011998">
    <property type="protein sequence ID" value="PWA43149.1"/>
    <property type="molecule type" value="Genomic_DNA"/>
</dbReference>
<dbReference type="AlphaFoldDB" id="A0A2U1L2A8"/>
<dbReference type="Proteomes" id="UP000245207">
    <property type="component" value="Unassembled WGS sequence"/>
</dbReference>
<dbReference type="Pfam" id="PF02721">
    <property type="entry name" value="DUF223"/>
    <property type="match status" value="1"/>
</dbReference>
<keyword evidence="3" id="KW-1185">Reference proteome</keyword>
<evidence type="ECO:0000259" key="1">
    <source>
        <dbReference type="Pfam" id="PF02721"/>
    </source>
</evidence>
<dbReference type="InterPro" id="IPR003871">
    <property type="entry name" value="RFA1B/D_OB_1st"/>
</dbReference>
<evidence type="ECO:0000313" key="3">
    <source>
        <dbReference type="Proteomes" id="UP000245207"/>
    </source>
</evidence>
<dbReference type="OrthoDB" id="1744497at2759"/>
<dbReference type="GO" id="GO:0003677">
    <property type="term" value="F:DNA binding"/>
    <property type="evidence" value="ECO:0007669"/>
    <property type="project" value="UniProtKB-KW"/>
</dbReference>
<sequence length="227" mass="26333">MSKRKTYISKLTPELNPCTINVKVLRTWCYRATSMPITHRHFEMIVLDENGDKIYVIVNNGRFAFLDKYFKEYMVILMSNFNVIPNNTSYKYTEHPYKISFDGFATARRSNAFDGNVNKLGFEVTEYSDIMSLNLNTELPVDIEGEVFSWEYKLTDYEVCGCKTKVLPLKLKDTLGIELTCLVMGIMAEKLPDYIKAIENYDKFLMKIGNARVYVEGKAKFMMTMPD</sequence>
<protein>
    <submittedName>
        <fullName evidence="2">Replication protein A 70 kDa DNA-binding subunit D</fullName>
    </submittedName>
</protein>
<dbReference type="STRING" id="35608.A0A2U1L2A8"/>
<dbReference type="InterPro" id="IPR012340">
    <property type="entry name" value="NA-bd_OB-fold"/>
</dbReference>
<gene>
    <name evidence="2" type="ORF">CTI12_AA407700</name>
</gene>
<dbReference type="Gene3D" id="2.40.50.140">
    <property type="entry name" value="Nucleic acid-binding proteins"/>
    <property type="match status" value="1"/>
</dbReference>